<proteinExistence type="predicted"/>
<evidence type="ECO:0000313" key="3">
    <source>
        <dbReference type="Proteomes" id="UP000887458"/>
    </source>
</evidence>
<keyword evidence="1" id="KW-0812">Transmembrane</keyword>
<reference evidence="2 3" key="1">
    <citation type="journal article" date="2018" name="J. Allergy Clin. Immunol.">
        <title>High-quality assembly of Dermatophagoides pteronyssinus genome and transcriptome reveals a wide range of novel allergens.</title>
        <authorList>
            <person name="Liu X.Y."/>
            <person name="Yang K.Y."/>
            <person name="Wang M.Q."/>
            <person name="Kwok J.S."/>
            <person name="Zeng X."/>
            <person name="Yang Z."/>
            <person name="Xiao X.J."/>
            <person name="Lau C.P."/>
            <person name="Li Y."/>
            <person name="Huang Z.M."/>
            <person name="Ba J.G."/>
            <person name="Yim A.K."/>
            <person name="Ouyang C.Y."/>
            <person name="Ngai S.M."/>
            <person name="Chan T.F."/>
            <person name="Leung E.L."/>
            <person name="Liu L."/>
            <person name="Liu Z.G."/>
            <person name="Tsui S.K."/>
        </authorList>
    </citation>
    <scope>NUCLEOTIDE SEQUENCE [LARGE SCALE GENOMIC DNA]</scope>
    <source>
        <strain evidence="2">Derp</strain>
    </source>
</reference>
<comment type="caution">
    <text evidence="2">The sequence shown here is derived from an EMBL/GenBank/DDBJ whole genome shotgun (WGS) entry which is preliminary data.</text>
</comment>
<dbReference type="EMBL" id="NJHN03000024">
    <property type="protein sequence ID" value="KAH9424935.1"/>
    <property type="molecule type" value="Genomic_DNA"/>
</dbReference>
<gene>
    <name evidence="2" type="ORF">DERP_009158</name>
</gene>
<name>A0ABQ8JR71_DERPT</name>
<keyword evidence="3" id="KW-1185">Reference proteome</keyword>
<organism evidence="2 3">
    <name type="scientific">Dermatophagoides pteronyssinus</name>
    <name type="common">European house dust mite</name>
    <dbReference type="NCBI Taxonomy" id="6956"/>
    <lineage>
        <taxon>Eukaryota</taxon>
        <taxon>Metazoa</taxon>
        <taxon>Ecdysozoa</taxon>
        <taxon>Arthropoda</taxon>
        <taxon>Chelicerata</taxon>
        <taxon>Arachnida</taxon>
        <taxon>Acari</taxon>
        <taxon>Acariformes</taxon>
        <taxon>Sarcoptiformes</taxon>
        <taxon>Astigmata</taxon>
        <taxon>Psoroptidia</taxon>
        <taxon>Analgoidea</taxon>
        <taxon>Pyroglyphidae</taxon>
        <taxon>Dermatophagoidinae</taxon>
        <taxon>Dermatophagoides</taxon>
    </lineage>
</organism>
<dbReference type="Proteomes" id="UP000887458">
    <property type="component" value="Unassembled WGS sequence"/>
</dbReference>
<reference evidence="2 3" key="2">
    <citation type="journal article" date="2022" name="Mol. Biol. Evol.">
        <title>Comparative Genomics Reveals Insights into the Divergent Evolution of Astigmatic Mites and Household Pest Adaptations.</title>
        <authorList>
            <person name="Xiong Q."/>
            <person name="Wan A.T."/>
            <person name="Liu X."/>
            <person name="Fung C.S."/>
            <person name="Xiao X."/>
            <person name="Malainual N."/>
            <person name="Hou J."/>
            <person name="Wang L."/>
            <person name="Wang M."/>
            <person name="Yang K.Y."/>
            <person name="Cui Y."/>
            <person name="Leung E.L."/>
            <person name="Nong W."/>
            <person name="Shin S.K."/>
            <person name="Au S.W."/>
            <person name="Jeong K.Y."/>
            <person name="Chew F.T."/>
            <person name="Hui J.H."/>
            <person name="Leung T.F."/>
            <person name="Tungtrongchitr A."/>
            <person name="Zhong N."/>
            <person name="Liu Z."/>
            <person name="Tsui S.K."/>
        </authorList>
    </citation>
    <scope>NUCLEOTIDE SEQUENCE [LARGE SCALE GENOMIC DNA]</scope>
    <source>
        <strain evidence="2">Derp</strain>
    </source>
</reference>
<feature type="transmembrane region" description="Helical" evidence="1">
    <location>
        <begin position="7"/>
        <end position="29"/>
    </location>
</feature>
<evidence type="ECO:0000313" key="2">
    <source>
        <dbReference type="EMBL" id="KAH9424935.1"/>
    </source>
</evidence>
<protein>
    <submittedName>
        <fullName evidence="2">Uncharacterized protein</fullName>
    </submittedName>
</protein>
<accession>A0ABQ8JR71</accession>
<keyword evidence="1" id="KW-1133">Transmembrane helix</keyword>
<sequence length="103" mass="11940">MLSSIQNILLIFWTISSQMDSILTISSLWSKRSSLSTFNDGNTMQTINPMIYPKYLILITTILITGIHQLFAICLFNIIKIFCHSNINIIEQIDQNMINMYDY</sequence>
<evidence type="ECO:0000256" key="1">
    <source>
        <dbReference type="SAM" id="Phobius"/>
    </source>
</evidence>
<feature type="transmembrane region" description="Helical" evidence="1">
    <location>
        <begin position="55"/>
        <end position="79"/>
    </location>
</feature>
<keyword evidence="1" id="KW-0472">Membrane</keyword>